<evidence type="ECO:0000256" key="6">
    <source>
        <dbReference type="SAM" id="MobiDB-lite"/>
    </source>
</evidence>
<feature type="transmembrane region" description="Helical" evidence="7">
    <location>
        <begin position="101"/>
        <end position="122"/>
    </location>
</feature>
<name>A0A2A9P8G2_OPHUN</name>
<dbReference type="PANTHER" id="PTHR33048:SF2">
    <property type="entry name" value="SRPK"/>
    <property type="match status" value="1"/>
</dbReference>
<dbReference type="Proteomes" id="UP000037136">
    <property type="component" value="Unassembled WGS sequence"/>
</dbReference>
<keyword evidence="2 7" id="KW-0812">Transmembrane</keyword>
<dbReference type="Pfam" id="PF20684">
    <property type="entry name" value="Fung_rhodopsin"/>
    <property type="match status" value="1"/>
</dbReference>
<protein>
    <recommendedName>
        <fullName evidence="8">Rhodopsin domain-containing protein</fullName>
    </recommendedName>
</protein>
<comment type="subcellular location">
    <subcellularLocation>
        <location evidence="1">Membrane</location>
        <topology evidence="1">Multi-pass membrane protein</topology>
    </subcellularLocation>
</comment>
<keyword evidence="10" id="KW-1185">Reference proteome</keyword>
<evidence type="ECO:0000256" key="5">
    <source>
        <dbReference type="ARBA" id="ARBA00038359"/>
    </source>
</evidence>
<organism evidence="9 10">
    <name type="scientific">Ophiocordyceps unilateralis</name>
    <name type="common">Zombie-ant fungus</name>
    <name type="synonym">Torrubia unilateralis</name>
    <dbReference type="NCBI Taxonomy" id="268505"/>
    <lineage>
        <taxon>Eukaryota</taxon>
        <taxon>Fungi</taxon>
        <taxon>Dikarya</taxon>
        <taxon>Ascomycota</taxon>
        <taxon>Pezizomycotina</taxon>
        <taxon>Sordariomycetes</taxon>
        <taxon>Hypocreomycetidae</taxon>
        <taxon>Hypocreales</taxon>
        <taxon>Ophiocordycipitaceae</taxon>
        <taxon>Ophiocordyceps</taxon>
    </lineage>
</organism>
<dbReference type="GO" id="GO:0016020">
    <property type="term" value="C:membrane"/>
    <property type="evidence" value="ECO:0007669"/>
    <property type="project" value="UniProtKB-SubCell"/>
</dbReference>
<dbReference type="EMBL" id="LAZP02000402">
    <property type="protein sequence ID" value="PFH57494.1"/>
    <property type="molecule type" value="Genomic_DNA"/>
</dbReference>
<keyword evidence="4 7" id="KW-0472">Membrane</keyword>
<feature type="transmembrane region" description="Helical" evidence="7">
    <location>
        <begin position="134"/>
        <end position="162"/>
    </location>
</feature>
<comment type="caution">
    <text evidence="9">The sequence shown here is derived from an EMBL/GenBank/DDBJ whole genome shotgun (WGS) entry which is preliminary data.</text>
</comment>
<reference evidence="9 10" key="2">
    <citation type="journal article" date="2017" name="Sci. Rep.">
        <title>Ant-infecting Ophiocordyceps genomes reveal a high diversity of potential behavioral manipulation genes and a possible major role for enterotoxins.</title>
        <authorList>
            <person name="de Bekker C."/>
            <person name="Ohm R.A."/>
            <person name="Evans H.C."/>
            <person name="Brachmann A."/>
            <person name="Hughes D.P."/>
        </authorList>
    </citation>
    <scope>NUCLEOTIDE SEQUENCE [LARGE SCALE GENOMIC DNA]</scope>
    <source>
        <strain evidence="9 10">SC16a</strain>
    </source>
</reference>
<evidence type="ECO:0000256" key="2">
    <source>
        <dbReference type="ARBA" id="ARBA00022692"/>
    </source>
</evidence>
<reference evidence="9 10" key="1">
    <citation type="journal article" date="2015" name="BMC Genomics">
        <title>Gene expression during zombie ant biting behavior reflects the complexity underlying fungal parasitic behavioral manipulation.</title>
        <authorList>
            <person name="de Bekker C."/>
            <person name="Ohm R.A."/>
            <person name="Loreto R.G."/>
            <person name="Sebastian A."/>
            <person name="Albert I."/>
            <person name="Merrow M."/>
            <person name="Brachmann A."/>
            <person name="Hughes D.P."/>
        </authorList>
    </citation>
    <scope>NUCLEOTIDE SEQUENCE [LARGE SCALE GENOMIC DNA]</scope>
    <source>
        <strain evidence="9 10">SC16a</strain>
    </source>
</reference>
<evidence type="ECO:0000256" key="1">
    <source>
        <dbReference type="ARBA" id="ARBA00004141"/>
    </source>
</evidence>
<gene>
    <name evidence="9" type="ORF">XA68_15007</name>
</gene>
<proteinExistence type="inferred from homology"/>
<feature type="transmembrane region" description="Helical" evidence="7">
    <location>
        <begin position="12"/>
        <end position="29"/>
    </location>
</feature>
<dbReference type="STRING" id="268505.A0A2A9P8G2"/>
<accession>A0A2A9P8G2</accession>
<dbReference type="PANTHER" id="PTHR33048">
    <property type="entry name" value="PTH11-LIKE INTEGRAL MEMBRANE PROTEIN (AFU_ORTHOLOGUE AFUA_5G11245)"/>
    <property type="match status" value="1"/>
</dbReference>
<sequence>MSVPDEQVPVEFWTNLVLGTALILARIIVRWRTQTFRGLAVDDFLMAAVIPLSLAGAVAGYMVEADTDGLSNAGMTPDERAALDPNSLEFRLRTKGSRAHIYGWVLYTTLLWTLKLSWLFYYKRLGDRVDNMTLKVNLGFAFTAISYLVVLFAILLGCQPFSKYWQINPDPGDHCHPSESDLLAWAVLWTDMTTDLFIIAIPLPMIWRTRISRRKKIGLMVMFGGGILTVIMGALRCAFILLEGDKLGDVAARWSDREVFVAIILSTIPVLLPIIRQRFWPEKKKASISKAIYYPTTGDSTTSRTNEDATVKLRTVSRQSTGALSLDRESLWRDSDNFSLPIMINSTPLEASVMEEVSIREVKDSEEPEEGVAEVQDAGDRV</sequence>
<feature type="transmembrane region" description="Helical" evidence="7">
    <location>
        <begin position="254"/>
        <end position="275"/>
    </location>
</feature>
<evidence type="ECO:0000256" key="3">
    <source>
        <dbReference type="ARBA" id="ARBA00022989"/>
    </source>
</evidence>
<evidence type="ECO:0000313" key="9">
    <source>
        <dbReference type="EMBL" id="PFH57494.1"/>
    </source>
</evidence>
<evidence type="ECO:0000256" key="4">
    <source>
        <dbReference type="ARBA" id="ARBA00023136"/>
    </source>
</evidence>
<keyword evidence="3 7" id="KW-1133">Transmembrane helix</keyword>
<evidence type="ECO:0000256" key="7">
    <source>
        <dbReference type="SAM" id="Phobius"/>
    </source>
</evidence>
<feature type="region of interest" description="Disordered" evidence="6">
    <location>
        <begin position="359"/>
        <end position="382"/>
    </location>
</feature>
<dbReference type="InterPro" id="IPR049326">
    <property type="entry name" value="Rhodopsin_dom_fungi"/>
</dbReference>
<dbReference type="AlphaFoldDB" id="A0A2A9P8G2"/>
<dbReference type="InterPro" id="IPR052337">
    <property type="entry name" value="SAT4-like"/>
</dbReference>
<comment type="similarity">
    <text evidence="5">Belongs to the SAT4 family.</text>
</comment>
<evidence type="ECO:0000313" key="10">
    <source>
        <dbReference type="Proteomes" id="UP000037136"/>
    </source>
</evidence>
<feature type="transmembrane region" description="Helical" evidence="7">
    <location>
        <begin position="219"/>
        <end position="242"/>
    </location>
</feature>
<evidence type="ECO:0000259" key="8">
    <source>
        <dbReference type="Pfam" id="PF20684"/>
    </source>
</evidence>
<feature type="domain" description="Rhodopsin" evidence="8">
    <location>
        <begin position="25"/>
        <end position="276"/>
    </location>
</feature>
<dbReference type="OrthoDB" id="2988756at2759"/>
<feature type="transmembrane region" description="Helical" evidence="7">
    <location>
        <begin position="41"/>
        <end position="63"/>
    </location>
</feature>
<feature type="transmembrane region" description="Helical" evidence="7">
    <location>
        <begin position="182"/>
        <end position="207"/>
    </location>
</feature>